<feature type="transmembrane region" description="Helical" evidence="2">
    <location>
        <begin position="248"/>
        <end position="270"/>
    </location>
</feature>
<evidence type="ECO:0000313" key="3">
    <source>
        <dbReference type="EMBL" id="KAK0666780.1"/>
    </source>
</evidence>
<evidence type="ECO:0000313" key="4">
    <source>
        <dbReference type="Proteomes" id="UP001174997"/>
    </source>
</evidence>
<evidence type="ECO:0000256" key="2">
    <source>
        <dbReference type="SAM" id="Phobius"/>
    </source>
</evidence>
<keyword evidence="2" id="KW-1133">Transmembrane helix</keyword>
<proteinExistence type="predicted"/>
<feature type="compositionally biased region" description="Polar residues" evidence="1">
    <location>
        <begin position="498"/>
        <end position="508"/>
    </location>
</feature>
<dbReference type="AlphaFoldDB" id="A0AA39Z9I8"/>
<comment type="caution">
    <text evidence="3">The sequence shown here is derived from an EMBL/GenBank/DDBJ whole genome shotgun (WGS) entry which is preliminary data.</text>
</comment>
<feature type="compositionally biased region" description="Basic and acidic residues" evidence="1">
    <location>
        <begin position="312"/>
        <end position="326"/>
    </location>
</feature>
<feature type="region of interest" description="Disordered" evidence="1">
    <location>
        <begin position="401"/>
        <end position="530"/>
    </location>
</feature>
<name>A0AA39Z9I8_9PEZI</name>
<protein>
    <submittedName>
        <fullName evidence="3">Uncharacterized protein</fullName>
    </submittedName>
</protein>
<keyword evidence="4" id="KW-1185">Reference proteome</keyword>
<sequence>MSAPSAAHGGTAPLASLTSIFTPPCSTTWLLTTTRLLSQYPPFPTAGPASCDPPAWKSNIAGGGFDYYSPAVCPEGFHVGPSCGLTRTRTAEGFPAVEKGETVAYCVPKGLTCTTDITDYRGGVWGYARDGTAWGARVTVGPAIQIRWVEADLTFLETHPLTPGLTLAKTEMGVATAVARSFTTVISIDDADSTSLIIDTTPNQDGGRGPGVETGEAAPDTRGPDTGASNGGNTGDFVIGNLNQGSSIVVVVVVSLIGALIISTIAWCLIRRYRRKRGLEEEMQYSNNATRLEAGRQHHQAYAPGSSRRSGPRVDPRERTQMDARKVLPPAPPASAKKHSPHGAPRIDPQRPKLTPRRGYSELDTSSPALGSAPNPAELEGDSAIDSPPKPWVVHQRSWLRSPSVYHPLQSPRSFRSSRSTRRTVRESFGEKVNDPATALGRLRIPPAARSTMSRSSPPSASPRSGSFWRIPRSPRSPRTPTSTTMSQQIPRPPPSKSGLSNETSLSKIPSGAVERRDGGGSAGEHRDSR</sequence>
<organism evidence="3 4">
    <name type="scientific">Cercophora samala</name>
    <dbReference type="NCBI Taxonomy" id="330535"/>
    <lineage>
        <taxon>Eukaryota</taxon>
        <taxon>Fungi</taxon>
        <taxon>Dikarya</taxon>
        <taxon>Ascomycota</taxon>
        <taxon>Pezizomycotina</taxon>
        <taxon>Sordariomycetes</taxon>
        <taxon>Sordariomycetidae</taxon>
        <taxon>Sordariales</taxon>
        <taxon>Lasiosphaeriaceae</taxon>
        <taxon>Cercophora</taxon>
    </lineage>
</organism>
<dbReference type="EMBL" id="JAULSY010000082">
    <property type="protein sequence ID" value="KAK0666780.1"/>
    <property type="molecule type" value="Genomic_DNA"/>
</dbReference>
<feature type="region of interest" description="Disordered" evidence="1">
    <location>
        <begin position="290"/>
        <end position="389"/>
    </location>
</feature>
<feature type="compositionally biased region" description="Low complexity" evidence="1">
    <location>
        <begin position="446"/>
        <end position="487"/>
    </location>
</feature>
<keyword evidence="2" id="KW-0472">Membrane</keyword>
<dbReference type="Proteomes" id="UP001174997">
    <property type="component" value="Unassembled WGS sequence"/>
</dbReference>
<feature type="compositionally biased region" description="Basic and acidic residues" evidence="1">
    <location>
        <begin position="514"/>
        <end position="530"/>
    </location>
</feature>
<feature type="compositionally biased region" description="Basic and acidic residues" evidence="1">
    <location>
        <begin position="424"/>
        <end position="434"/>
    </location>
</feature>
<reference evidence="3" key="1">
    <citation type="submission" date="2023-06" db="EMBL/GenBank/DDBJ databases">
        <title>Genome-scale phylogeny and comparative genomics of the fungal order Sordariales.</title>
        <authorList>
            <consortium name="Lawrence Berkeley National Laboratory"/>
            <person name="Hensen N."/>
            <person name="Bonometti L."/>
            <person name="Westerberg I."/>
            <person name="Brannstrom I.O."/>
            <person name="Guillou S."/>
            <person name="Cros-Aarteil S."/>
            <person name="Calhoun S."/>
            <person name="Haridas S."/>
            <person name="Kuo A."/>
            <person name="Mondo S."/>
            <person name="Pangilinan J."/>
            <person name="Riley R."/>
            <person name="Labutti K."/>
            <person name="Andreopoulos B."/>
            <person name="Lipzen A."/>
            <person name="Chen C."/>
            <person name="Yanf M."/>
            <person name="Daum C."/>
            <person name="Ng V."/>
            <person name="Clum A."/>
            <person name="Steindorff A."/>
            <person name="Ohm R."/>
            <person name="Martin F."/>
            <person name="Silar P."/>
            <person name="Natvig D."/>
            <person name="Lalanne C."/>
            <person name="Gautier V."/>
            <person name="Ament-Velasquez S.L."/>
            <person name="Kruys A."/>
            <person name="Hutchinson M.I."/>
            <person name="Powell A.J."/>
            <person name="Barry K."/>
            <person name="Miller A.N."/>
            <person name="Grigoriev I.V."/>
            <person name="Debuchy R."/>
            <person name="Gladieux P."/>
            <person name="Thoren M.H."/>
            <person name="Johannesson H."/>
        </authorList>
    </citation>
    <scope>NUCLEOTIDE SEQUENCE</scope>
    <source>
        <strain evidence="3">CBS 307.81</strain>
    </source>
</reference>
<gene>
    <name evidence="3" type="ORF">QBC41DRAFT_145990</name>
</gene>
<feature type="region of interest" description="Disordered" evidence="1">
    <location>
        <begin position="199"/>
        <end position="232"/>
    </location>
</feature>
<accession>A0AA39Z9I8</accession>
<keyword evidence="2" id="KW-0812">Transmembrane</keyword>
<evidence type="ECO:0000256" key="1">
    <source>
        <dbReference type="SAM" id="MobiDB-lite"/>
    </source>
</evidence>